<dbReference type="Pfam" id="PF03098">
    <property type="entry name" value="An_peroxidase"/>
    <property type="match status" value="1"/>
</dbReference>
<keyword evidence="5" id="KW-0732">Signal</keyword>
<keyword evidence="4" id="KW-0349">Heme</keyword>
<keyword evidence="2" id="KW-0964">Secreted</keyword>
<accession>A0AAV0YDK1</accession>
<evidence type="ECO:0000313" key="8">
    <source>
        <dbReference type="Proteomes" id="UP001160148"/>
    </source>
</evidence>
<name>A0AAV0YDK1_9HEMI</name>
<evidence type="ECO:0000313" key="7">
    <source>
        <dbReference type="EMBL" id="CAI6377571.1"/>
    </source>
</evidence>
<gene>
    <name evidence="7" type="ORF">MEUPH1_LOCUS30807</name>
</gene>
<dbReference type="GO" id="GO:0020037">
    <property type="term" value="F:heme binding"/>
    <property type="evidence" value="ECO:0007669"/>
    <property type="project" value="InterPro"/>
</dbReference>
<evidence type="ECO:0000256" key="2">
    <source>
        <dbReference type="ARBA" id="ARBA00022525"/>
    </source>
</evidence>
<evidence type="ECO:0000256" key="6">
    <source>
        <dbReference type="ARBA" id="ARBA00023004"/>
    </source>
</evidence>
<evidence type="ECO:0008006" key="9">
    <source>
        <dbReference type="Google" id="ProtNLM"/>
    </source>
</evidence>
<dbReference type="EMBL" id="CARXXK010001804">
    <property type="protein sequence ID" value="CAI6377571.1"/>
    <property type="molecule type" value="Genomic_DNA"/>
</dbReference>
<dbReference type="GO" id="GO:0006979">
    <property type="term" value="P:response to oxidative stress"/>
    <property type="evidence" value="ECO:0007669"/>
    <property type="project" value="InterPro"/>
</dbReference>
<dbReference type="InterPro" id="IPR010255">
    <property type="entry name" value="Haem_peroxidase_sf"/>
</dbReference>
<evidence type="ECO:0000256" key="1">
    <source>
        <dbReference type="ARBA" id="ARBA00004613"/>
    </source>
</evidence>
<dbReference type="PROSITE" id="PS50292">
    <property type="entry name" value="PEROXIDASE_3"/>
    <property type="match status" value="1"/>
</dbReference>
<dbReference type="InterPro" id="IPR019791">
    <property type="entry name" value="Haem_peroxidase_animal"/>
</dbReference>
<dbReference type="Gene3D" id="1.10.640.10">
    <property type="entry name" value="Haem peroxidase domain superfamily, animal type"/>
    <property type="match status" value="1"/>
</dbReference>
<dbReference type="PANTHER" id="PTHR11475">
    <property type="entry name" value="OXIDASE/PEROXIDASE"/>
    <property type="match status" value="1"/>
</dbReference>
<organism evidence="7 8">
    <name type="scientific">Macrosiphum euphorbiae</name>
    <name type="common">potato aphid</name>
    <dbReference type="NCBI Taxonomy" id="13131"/>
    <lineage>
        <taxon>Eukaryota</taxon>
        <taxon>Metazoa</taxon>
        <taxon>Ecdysozoa</taxon>
        <taxon>Arthropoda</taxon>
        <taxon>Hexapoda</taxon>
        <taxon>Insecta</taxon>
        <taxon>Pterygota</taxon>
        <taxon>Neoptera</taxon>
        <taxon>Paraneoptera</taxon>
        <taxon>Hemiptera</taxon>
        <taxon>Sternorrhyncha</taxon>
        <taxon>Aphidomorpha</taxon>
        <taxon>Aphidoidea</taxon>
        <taxon>Aphididae</taxon>
        <taxon>Macrosiphini</taxon>
        <taxon>Macrosiphum</taxon>
    </lineage>
</organism>
<sequence length="657" mass="76107">MPSKDGHSGSKNAEIILEVTRSLKNTYCLKHGLSDIQCAKDLTKVNLTGTTLGEMCMPEYYSNNSCIGYEYNYRSFDGSCNNLKHKYLGKANTPYKRLLFPVYTDGVYEMPNNYEEMLPNPRLVSTSFVKDENSSDHKKTMMMAYWAMFIGHDLSHTAVSTMGKDKRFVNCCDKDKSIQSSLIKNIRSCKPIFIPNDDRFFKTDQFDCMNYVRSRPAVRSDCTFGPMEQMNQATHYLDASMIYGTTEQQTLSLREMWLGQLSVESIYKYKVHNNITLENTDTNVCQNGSGTCFMMGDIRGNAFPQLSIMYLMWMYEHNRNARLLYKERPNMTDDQLFWEARKIVTACIQHITYNEWLPALLGVNYTKENGLGVEGRTTYDETADPTVSNSFATAILPFANSMITDLISVYDTFYNSYSRAKTITDVHLNHGNLKENYNRPLMVEDFMNYNRILNGLFMQPTQKVDMLFTQTMTNYLYSIDPNNSYGMDILSLDIQRSRDHGIPSYMQFRKYCGLKDIENIQDLSEIMVEGSADRLLKIYKTWNDIDLLVGALLEKHVDDAMVGPTMRCIIREQFVRTRIADRYFYDVPGVFSDYQLEDIKRVTMARIVCNNFKSIHGEMVTLKIFSRPEVFDSSLLHHCDPLLIPEIDHWSWFDTFE</sequence>
<dbReference type="FunFam" id="1.10.640.10:FF:000003">
    <property type="entry name" value="chorion peroxidase"/>
    <property type="match status" value="1"/>
</dbReference>
<keyword evidence="8" id="KW-1185">Reference proteome</keyword>
<proteinExistence type="predicted"/>
<dbReference type="Proteomes" id="UP001160148">
    <property type="component" value="Unassembled WGS sequence"/>
</dbReference>
<reference evidence="7 8" key="1">
    <citation type="submission" date="2023-01" db="EMBL/GenBank/DDBJ databases">
        <authorList>
            <person name="Whitehead M."/>
        </authorList>
    </citation>
    <scope>NUCLEOTIDE SEQUENCE [LARGE SCALE GENOMIC DNA]</scope>
</reference>
<dbReference type="InterPro" id="IPR037120">
    <property type="entry name" value="Haem_peroxidase_sf_animal"/>
</dbReference>
<keyword evidence="3" id="KW-0560">Oxidoreductase</keyword>
<evidence type="ECO:0000256" key="5">
    <source>
        <dbReference type="ARBA" id="ARBA00022729"/>
    </source>
</evidence>
<comment type="subcellular location">
    <subcellularLocation>
        <location evidence="1">Secreted</location>
    </subcellularLocation>
</comment>
<comment type="caution">
    <text evidence="7">The sequence shown here is derived from an EMBL/GenBank/DDBJ whole genome shotgun (WGS) entry which is preliminary data.</text>
</comment>
<keyword evidence="3" id="KW-0575">Peroxidase</keyword>
<protein>
    <recommendedName>
        <fullName evidence="9">Peroxidase</fullName>
    </recommendedName>
</protein>
<keyword evidence="6" id="KW-0408">Iron</keyword>
<evidence type="ECO:0000256" key="4">
    <source>
        <dbReference type="ARBA" id="ARBA00022617"/>
    </source>
</evidence>
<dbReference type="AlphaFoldDB" id="A0AAV0YDK1"/>
<dbReference type="GO" id="GO:0022412">
    <property type="term" value="P:cellular process involved in reproduction in multicellular organism"/>
    <property type="evidence" value="ECO:0007669"/>
    <property type="project" value="UniProtKB-ARBA"/>
</dbReference>
<dbReference type="PRINTS" id="PR00457">
    <property type="entry name" value="ANPEROXIDASE"/>
</dbReference>
<keyword evidence="4" id="KW-0479">Metal-binding</keyword>
<dbReference type="SUPFAM" id="SSF48113">
    <property type="entry name" value="Heme-dependent peroxidases"/>
    <property type="match status" value="1"/>
</dbReference>
<dbReference type="PANTHER" id="PTHR11475:SF125">
    <property type="entry name" value="GH11385P"/>
    <property type="match status" value="1"/>
</dbReference>
<evidence type="ECO:0000256" key="3">
    <source>
        <dbReference type="ARBA" id="ARBA00022559"/>
    </source>
</evidence>
<dbReference type="GO" id="GO:0005576">
    <property type="term" value="C:extracellular region"/>
    <property type="evidence" value="ECO:0007669"/>
    <property type="project" value="UniProtKB-SubCell"/>
</dbReference>
<dbReference type="CDD" id="cd09823">
    <property type="entry name" value="peroxinectin_like"/>
    <property type="match status" value="1"/>
</dbReference>
<dbReference type="GO" id="GO:0004601">
    <property type="term" value="F:peroxidase activity"/>
    <property type="evidence" value="ECO:0007669"/>
    <property type="project" value="UniProtKB-KW"/>
</dbReference>